<sequence length="134" mass="14849">MGRLLIYGIFLNDPLLPPPPPTTIQLSYHYGSLFYGSCYIYQAKTPSKKAPGTGERKFVIKDHDGGGGGGDNDAPAFVSLMTFSIIDQGKRKSIINRQQQVKVKQQKNFTSNLNKLGSFCQMDNKKLGQGLFLF</sequence>
<evidence type="ECO:0000313" key="2">
    <source>
        <dbReference type="Proteomes" id="UP000887458"/>
    </source>
</evidence>
<organism evidence="1 2">
    <name type="scientific">Dermatophagoides pteronyssinus</name>
    <name type="common">European house dust mite</name>
    <dbReference type="NCBI Taxonomy" id="6956"/>
    <lineage>
        <taxon>Eukaryota</taxon>
        <taxon>Metazoa</taxon>
        <taxon>Ecdysozoa</taxon>
        <taxon>Arthropoda</taxon>
        <taxon>Chelicerata</taxon>
        <taxon>Arachnida</taxon>
        <taxon>Acari</taxon>
        <taxon>Acariformes</taxon>
        <taxon>Sarcoptiformes</taxon>
        <taxon>Astigmata</taxon>
        <taxon>Psoroptidia</taxon>
        <taxon>Analgoidea</taxon>
        <taxon>Pyroglyphidae</taxon>
        <taxon>Dermatophagoidinae</taxon>
        <taxon>Dermatophagoides</taxon>
    </lineage>
</organism>
<gene>
    <name evidence="1" type="ORF">DERP_010781</name>
</gene>
<reference evidence="1 2" key="1">
    <citation type="journal article" date="2018" name="J. Allergy Clin. Immunol.">
        <title>High-quality assembly of Dermatophagoides pteronyssinus genome and transcriptome reveals a wide range of novel allergens.</title>
        <authorList>
            <person name="Liu X.Y."/>
            <person name="Yang K.Y."/>
            <person name="Wang M.Q."/>
            <person name="Kwok J.S."/>
            <person name="Zeng X."/>
            <person name="Yang Z."/>
            <person name="Xiao X.J."/>
            <person name="Lau C.P."/>
            <person name="Li Y."/>
            <person name="Huang Z.M."/>
            <person name="Ba J.G."/>
            <person name="Yim A.K."/>
            <person name="Ouyang C.Y."/>
            <person name="Ngai S.M."/>
            <person name="Chan T.F."/>
            <person name="Leung E.L."/>
            <person name="Liu L."/>
            <person name="Liu Z.G."/>
            <person name="Tsui S.K."/>
        </authorList>
    </citation>
    <scope>NUCLEOTIDE SEQUENCE [LARGE SCALE GENOMIC DNA]</scope>
    <source>
        <strain evidence="1">Derp</strain>
    </source>
</reference>
<accession>A0ABQ8J6R0</accession>
<name>A0ABQ8J6R0_DERPT</name>
<protein>
    <submittedName>
        <fullName evidence="1">Uncharacterized protein</fullName>
    </submittedName>
</protein>
<dbReference type="EMBL" id="NJHN03000065">
    <property type="protein sequence ID" value="KAH9418227.1"/>
    <property type="molecule type" value="Genomic_DNA"/>
</dbReference>
<dbReference type="Proteomes" id="UP000887458">
    <property type="component" value="Unassembled WGS sequence"/>
</dbReference>
<evidence type="ECO:0000313" key="1">
    <source>
        <dbReference type="EMBL" id="KAH9418227.1"/>
    </source>
</evidence>
<keyword evidence="2" id="KW-1185">Reference proteome</keyword>
<reference evidence="1 2" key="2">
    <citation type="journal article" date="2022" name="Mol. Biol. Evol.">
        <title>Comparative Genomics Reveals Insights into the Divergent Evolution of Astigmatic Mites and Household Pest Adaptations.</title>
        <authorList>
            <person name="Xiong Q."/>
            <person name="Wan A.T."/>
            <person name="Liu X."/>
            <person name="Fung C.S."/>
            <person name="Xiao X."/>
            <person name="Malainual N."/>
            <person name="Hou J."/>
            <person name="Wang L."/>
            <person name="Wang M."/>
            <person name="Yang K.Y."/>
            <person name="Cui Y."/>
            <person name="Leung E.L."/>
            <person name="Nong W."/>
            <person name="Shin S.K."/>
            <person name="Au S.W."/>
            <person name="Jeong K.Y."/>
            <person name="Chew F.T."/>
            <person name="Hui J.H."/>
            <person name="Leung T.F."/>
            <person name="Tungtrongchitr A."/>
            <person name="Zhong N."/>
            <person name="Liu Z."/>
            <person name="Tsui S.K."/>
        </authorList>
    </citation>
    <scope>NUCLEOTIDE SEQUENCE [LARGE SCALE GENOMIC DNA]</scope>
    <source>
        <strain evidence="1">Derp</strain>
    </source>
</reference>
<proteinExistence type="predicted"/>
<comment type="caution">
    <text evidence="1">The sequence shown here is derived from an EMBL/GenBank/DDBJ whole genome shotgun (WGS) entry which is preliminary data.</text>
</comment>